<protein>
    <recommendedName>
        <fullName evidence="3">Bacterial surface antigen (D15) domain-containing protein</fullName>
    </recommendedName>
</protein>
<name>A0A1F7F2I8_UNCRA</name>
<comment type="caution">
    <text evidence="1">The sequence shown here is derived from an EMBL/GenBank/DDBJ whole genome shotgun (WGS) entry which is preliminary data.</text>
</comment>
<sequence length="120" mass="13641">MGRTNTRLSVPAEHLPRGKTFDRWPVAMQYGAFTAEYRIPLVRDLGFSLFGFYFDMLSVAGFWDNLFIAMDNPFWWTAGIQARQRIYFLGKETVLAGFGLAYDPDAAGHFSFFMNAGTGF</sequence>
<evidence type="ECO:0000313" key="2">
    <source>
        <dbReference type="Proteomes" id="UP000179243"/>
    </source>
</evidence>
<gene>
    <name evidence="1" type="ORF">A2519_08125</name>
</gene>
<dbReference type="AlphaFoldDB" id="A0A1F7F2I8"/>
<reference evidence="1 2" key="1">
    <citation type="journal article" date="2016" name="Nat. Commun.">
        <title>Thousands of microbial genomes shed light on interconnected biogeochemical processes in an aquifer system.</title>
        <authorList>
            <person name="Anantharaman K."/>
            <person name="Brown C.T."/>
            <person name="Hug L.A."/>
            <person name="Sharon I."/>
            <person name="Castelle C.J."/>
            <person name="Probst A.J."/>
            <person name="Thomas B.C."/>
            <person name="Singh A."/>
            <person name="Wilkins M.J."/>
            <person name="Karaoz U."/>
            <person name="Brodie E.L."/>
            <person name="Williams K.H."/>
            <person name="Hubbard S.S."/>
            <person name="Banfield J.F."/>
        </authorList>
    </citation>
    <scope>NUCLEOTIDE SEQUENCE [LARGE SCALE GENOMIC DNA]</scope>
</reference>
<proteinExistence type="predicted"/>
<accession>A0A1F7F2I8</accession>
<dbReference type="EMBL" id="MFYX01000139">
    <property type="protein sequence ID" value="OGK00880.1"/>
    <property type="molecule type" value="Genomic_DNA"/>
</dbReference>
<evidence type="ECO:0000313" key="1">
    <source>
        <dbReference type="EMBL" id="OGK00880.1"/>
    </source>
</evidence>
<evidence type="ECO:0008006" key="3">
    <source>
        <dbReference type="Google" id="ProtNLM"/>
    </source>
</evidence>
<organism evidence="1 2">
    <name type="scientific">Candidatus Raymondbacteria bacterium RIFOXYD12_FULL_49_13</name>
    <dbReference type="NCBI Taxonomy" id="1817890"/>
    <lineage>
        <taxon>Bacteria</taxon>
        <taxon>Raymondiibacteriota</taxon>
    </lineage>
</organism>
<dbReference type="Proteomes" id="UP000179243">
    <property type="component" value="Unassembled WGS sequence"/>
</dbReference>